<dbReference type="PROSITE" id="PS50927">
    <property type="entry name" value="BULB_LECTIN"/>
    <property type="match status" value="1"/>
</dbReference>
<comment type="catalytic activity">
    <reaction evidence="17 19">
        <text>L-threonyl-[protein] + ATP = O-phospho-L-threonyl-[protein] + ADP + H(+)</text>
        <dbReference type="Rhea" id="RHEA:46608"/>
        <dbReference type="Rhea" id="RHEA-COMP:11060"/>
        <dbReference type="Rhea" id="RHEA-COMP:11605"/>
        <dbReference type="ChEBI" id="CHEBI:15378"/>
        <dbReference type="ChEBI" id="CHEBI:30013"/>
        <dbReference type="ChEBI" id="CHEBI:30616"/>
        <dbReference type="ChEBI" id="CHEBI:61977"/>
        <dbReference type="ChEBI" id="CHEBI:456216"/>
        <dbReference type="EC" id="2.7.11.1"/>
    </reaction>
</comment>
<dbReference type="GO" id="GO:0030246">
    <property type="term" value="F:carbohydrate binding"/>
    <property type="evidence" value="ECO:0007669"/>
    <property type="project" value="UniProtKB-KW"/>
</dbReference>
<keyword evidence="4" id="KW-0597">Phosphoprotein</keyword>
<evidence type="ECO:0000259" key="23">
    <source>
        <dbReference type="PROSITE" id="PS50011"/>
    </source>
</evidence>
<dbReference type="Gene3D" id="1.10.510.10">
    <property type="entry name" value="Transferase(Phosphotransferase) domain 1"/>
    <property type="match status" value="1"/>
</dbReference>
<evidence type="ECO:0000256" key="2">
    <source>
        <dbReference type="ARBA" id="ARBA00022527"/>
    </source>
</evidence>
<keyword evidence="2 19" id="KW-0723">Serine/threonine-protein kinase</keyword>
<comment type="subcellular location">
    <subcellularLocation>
        <location evidence="1">Membrane</location>
        <topology evidence="1">Single-pass type I membrane protein</topology>
    </subcellularLocation>
</comment>
<dbReference type="PANTHER" id="PTHR47976">
    <property type="entry name" value="G-TYPE LECTIN S-RECEPTOR-LIKE SERINE/THREONINE-PROTEIN KINASE SD2-5"/>
    <property type="match status" value="1"/>
</dbReference>
<dbReference type="Gene3D" id="2.90.10.10">
    <property type="entry name" value="Bulb-type lectin domain"/>
    <property type="match status" value="1"/>
</dbReference>
<gene>
    <name evidence="26" type="ORF">KP509_11G012800</name>
</gene>
<protein>
    <recommendedName>
        <fullName evidence="19">Receptor-like serine/threonine-protein kinase</fullName>
        <ecNumber evidence="19">2.7.11.1</ecNumber>
    </recommendedName>
</protein>
<dbReference type="SUPFAM" id="SSF51110">
    <property type="entry name" value="alpha-D-mannose-specific plant lectins"/>
    <property type="match status" value="1"/>
</dbReference>
<dbReference type="GO" id="GO:0004674">
    <property type="term" value="F:protein serine/threonine kinase activity"/>
    <property type="evidence" value="ECO:0007669"/>
    <property type="project" value="UniProtKB-KW"/>
</dbReference>
<dbReference type="PROSITE" id="PS00108">
    <property type="entry name" value="PROTEIN_KINASE_ST"/>
    <property type="match status" value="1"/>
</dbReference>
<sequence length="915" mass="100054">MRVLLATLVVLSMYPIANAQDAVDVSKLLASSSADATEVKIADARNTSKHILLSSDGGYSFQFYPSYGDSSQRLLVILSTRYNTTVVWMANRDNPVSPNATLIILKKPSPALALRDANGTFVWLPPVRNISTVVMNNTGNVYILSGSSGDLQWQSFDDPSDIFVPGQRLRTNHTAVSSRAWNDWRSGYYTLKAEPGGAVLYASFDSQQRMVPYKILNYIFTDSSLNGSLDSPCNHTAVFYNQDASGVSLDQEAPLSPQCLQQPGVNSTHSVSFATRIIGDGYRFLRLMPNGDISTFFISNSSNGLQLDNDLFTGFYGSPCKLPSYCGMNGLCSSPGNCDCPQLFERIDPFDATQGCKLQTPLNCSLFMKHQFLEVPGADYFANSYLAPTMTVQNPEDCTNLCLQNCSCTGAFHNNNTGACHLYEQLQTIQLGSNPQVNAFLRVASLPAVPGAGGSASVPKKVIIGIAVGAVSAAAILVGIAVWIGKKLARKRDEGESDLEEQAFLEGLPGLPPRFAYAELEKATECFSKALGSGASGAVYEGYLDFRLAADKRGLQTAKQQKQITKVAVKKLTISTYSNIATASKRQFRAEVATLGNVNHVNLIQLKGFCVEGMHRMLIYEFAENGSLDKWIFTANNTGSVADPTAMTLSWDIRYRIALDTARGLAFLHEECRDKVVHLDVKPQNILLDSAFRAKLADFGLSRLMEREHGTLQQSVMAMRGTPGYMAPEWFHNLPITDKSDVFSYGMVLLELVGGRKNLNTAAETSEEWYLPAMAVKQARSGRIRDVVDMRLLQQVHNRVQVEDNDEALTKMEQLINVAFWCIQGDATMRPSMTTVVLMLEEYLQVPDPPLDTTYVPLPRPKKPRTAESPGGGGRQCNSEVDETQNLSTTTTSDASGRLLSGSYAADVNSVLSGR</sequence>
<dbReference type="EC" id="2.7.11.1" evidence="19"/>
<dbReference type="GO" id="GO:0016020">
    <property type="term" value="C:membrane"/>
    <property type="evidence" value="ECO:0007669"/>
    <property type="project" value="UniProtKB-SubCell"/>
</dbReference>
<reference evidence="26" key="1">
    <citation type="submission" date="2021-08" db="EMBL/GenBank/DDBJ databases">
        <title>WGS assembly of Ceratopteris richardii.</title>
        <authorList>
            <person name="Marchant D.B."/>
            <person name="Chen G."/>
            <person name="Jenkins J."/>
            <person name="Shu S."/>
            <person name="Leebens-Mack J."/>
            <person name="Grimwood J."/>
            <person name="Schmutz J."/>
            <person name="Soltis P."/>
            <person name="Soltis D."/>
            <person name="Chen Z.-H."/>
        </authorList>
    </citation>
    <scope>NUCLEOTIDE SEQUENCE</scope>
    <source>
        <strain evidence="26">Whitten #5841</strain>
        <tissue evidence="26">Leaf</tissue>
    </source>
</reference>
<dbReference type="EMBL" id="CM035416">
    <property type="protein sequence ID" value="KAH7424527.1"/>
    <property type="molecule type" value="Genomic_DNA"/>
</dbReference>
<organism evidence="26 27">
    <name type="scientific">Ceratopteris richardii</name>
    <name type="common">Triangle waterfern</name>
    <dbReference type="NCBI Taxonomy" id="49495"/>
    <lineage>
        <taxon>Eukaryota</taxon>
        <taxon>Viridiplantae</taxon>
        <taxon>Streptophyta</taxon>
        <taxon>Embryophyta</taxon>
        <taxon>Tracheophyta</taxon>
        <taxon>Polypodiopsida</taxon>
        <taxon>Polypodiidae</taxon>
        <taxon>Polypodiales</taxon>
        <taxon>Pteridineae</taxon>
        <taxon>Pteridaceae</taxon>
        <taxon>Parkerioideae</taxon>
        <taxon>Ceratopteris</taxon>
    </lineage>
</organism>
<feature type="domain" description="Apple" evidence="25">
    <location>
        <begin position="364"/>
        <end position="444"/>
    </location>
</feature>
<dbReference type="SMART" id="SM00108">
    <property type="entry name" value="B_lectin"/>
    <property type="match status" value="1"/>
</dbReference>
<evidence type="ECO:0000256" key="15">
    <source>
        <dbReference type="ARBA" id="ARBA00023170"/>
    </source>
</evidence>
<dbReference type="Pfam" id="PF01453">
    <property type="entry name" value="B_lectin"/>
    <property type="match status" value="1"/>
</dbReference>
<dbReference type="OrthoDB" id="1912916at2759"/>
<keyword evidence="12 21" id="KW-1133">Transmembrane helix</keyword>
<dbReference type="InterPro" id="IPR001480">
    <property type="entry name" value="Bulb-type_lectin_dom"/>
</dbReference>
<evidence type="ECO:0000256" key="22">
    <source>
        <dbReference type="SAM" id="SignalP"/>
    </source>
</evidence>
<keyword evidence="7 22" id="KW-0732">Signal</keyword>
<evidence type="ECO:0000313" key="27">
    <source>
        <dbReference type="Proteomes" id="UP000825935"/>
    </source>
</evidence>
<keyword evidence="5 19" id="KW-0808">Transferase</keyword>
<dbReference type="InterPro" id="IPR011009">
    <property type="entry name" value="Kinase-like_dom_sf"/>
</dbReference>
<evidence type="ECO:0000256" key="3">
    <source>
        <dbReference type="ARBA" id="ARBA00022536"/>
    </source>
</evidence>
<keyword evidence="6 21" id="KW-0812">Transmembrane</keyword>
<evidence type="ECO:0000256" key="13">
    <source>
        <dbReference type="ARBA" id="ARBA00023136"/>
    </source>
</evidence>
<evidence type="ECO:0000256" key="16">
    <source>
        <dbReference type="ARBA" id="ARBA00023180"/>
    </source>
</evidence>
<evidence type="ECO:0000256" key="19">
    <source>
        <dbReference type="PIRNR" id="PIRNR000641"/>
    </source>
</evidence>
<dbReference type="Proteomes" id="UP000825935">
    <property type="component" value="Chromosome 11"/>
</dbReference>
<evidence type="ECO:0000256" key="9">
    <source>
        <dbReference type="ARBA" id="ARBA00022741"/>
    </source>
</evidence>
<feature type="domain" description="Bulb-type lectin" evidence="24">
    <location>
        <begin position="25"/>
        <end position="156"/>
    </location>
</feature>
<evidence type="ECO:0000256" key="20">
    <source>
        <dbReference type="SAM" id="MobiDB-lite"/>
    </source>
</evidence>
<name>A0A8T2TME9_CERRI</name>
<evidence type="ECO:0000256" key="12">
    <source>
        <dbReference type="ARBA" id="ARBA00022989"/>
    </source>
</evidence>
<dbReference type="InterPro" id="IPR001245">
    <property type="entry name" value="Ser-Thr/Tyr_kinase_cat_dom"/>
</dbReference>
<dbReference type="InterPro" id="IPR008271">
    <property type="entry name" value="Ser/Thr_kinase_AS"/>
</dbReference>
<dbReference type="GO" id="GO:0005524">
    <property type="term" value="F:ATP binding"/>
    <property type="evidence" value="ECO:0007669"/>
    <property type="project" value="UniProtKB-KW"/>
</dbReference>
<feature type="chain" id="PRO_5035775831" description="Receptor-like serine/threonine-protein kinase" evidence="22">
    <location>
        <begin position="20"/>
        <end position="915"/>
    </location>
</feature>
<evidence type="ECO:0000256" key="8">
    <source>
        <dbReference type="ARBA" id="ARBA00022734"/>
    </source>
</evidence>
<evidence type="ECO:0000256" key="17">
    <source>
        <dbReference type="ARBA" id="ARBA00047899"/>
    </source>
</evidence>
<comment type="catalytic activity">
    <reaction evidence="18 19">
        <text>L-seryl-[protein] + ATP = O-phospho-L-seryl-[protein] + ADP + H(+)</text>
        <dbReference type="Rhea" id="RHEA:17989"/>
        <dbReference type="Rhea" id="RHEA-COMP:9863"/>
        <dbReference type="Rhea" id="RHEA-COMP:11604"/>
        <dbReference type="ChEBI" id="CHEBI:15378"/>
        <dbReference type="ChEBI" id="CHEBI:29999"/>
        <dbReference type="ChEBI" id="CHEBI:30616"/>
        <dbReference type="ChEBI" id="CHEBI:83421"/>
        <dbReference type="ChEBI" id="CHEBI:456216"/>
        <dbReference type="EC" id="2.7.11.1"/>
    </reaction>
</comment>
<dbReference type="PROSITE" id="PS50948">
    <property type="entry name" value="PAN"/>
    <property type="match status" value="1"/>
</dbReference>
<dbReference type="Gene3D" id="3.30.200.20">
    <property type="entry name" value="Phosphorylase Kinase, domain 1"/>
    <property type="match status" value="1"/>
</dbReference>
<dbReference type="PROSITE" id="PS50011">
    <property type="entry name" value="PROTEIN_KINASE_DOM"/>
    <property type="match status" value="1"/>
</dbReference>
<dbReference type="InterPro" id="IPR000719">
    <property type="entry name" value="Prot_kinase_dom"/>
</dbReference>
<evidence type="ECO:0000256" key="4">
    <source>
        <dbReference type="ARBA" id="ARBA00022553"/>
    </source>
</evidence>
<evidence type="ECO:0000256" key="18">
    <source>
        <dbReference type="ARBA" id="ARBA00048679"/>
    </source>
</evidence>
<feature type="transmembrane region" description="Helical" evidence="21">
    <location>
        <begin position="462"/>
        <end position="484"/>
    </location>
</feature>
<dbReference type="InterPro" id="IPR051343">
    <property type="entry name" value="G-type_lectin_kinases/EP1-like"/>
</dbReference>
<feature type="domain" description="Protein kinase" evidence="23">
    <location>
        <begin position="525"/>
        <end position="844"/>
    </location>
</feature>
<dbReference type="CDD" id="cd01098">
    <property type="entry name" value="PAN_AP_plant"/>
    <property type="match status" value="1"/>
</dbReference>
<keyword evidence="16" id="KW-0325">Glycoprotein</keyword>
<comment type="caution">
    <text evidence="26">The sequence shown here is derived from an EMBL/GenBank/DDBJ whole genome shotgun (WGS) entry which is preliminary data.</text>
</comment>
<dbReference type="SMART" id="SM00220">
    <property type="entry name" value="S_TKc"/>
    <property type="match status" value="1"/>
</dbReference>
<keyword evidence="15" id="KW-0675">Receptor</keyword>
<keyword evidence="9 19" id="KW-0547">Nucleotide-binding</keyword>
<feature type="compositionally biased region" description="Polar residues" evidence="20">
    <location>
        <begin position="876"/>
        <end position="895"/>
    </location>
</feature>
<keyword evidence="27" id="KW-1185">Reference proteome</keyword>
<dbReference type="InterPro" id="IPR036426">
    <property type="entry name" value="Bulb-type_lectin_dom_sf"/>
</dbReference>
<dbReference type="PIRSF" id="PIRSF000641">
    <property type="entry name" value="SRK"/>
    <property type="match status" value="1"/>
</dbReference>
<keyword evidence="10 19" id="KW-0418">Kinase</keyword>
<keyword evidence="3" id="KW-0245">EGF-like domain</keyword>
<dbReference type="InterPro" id="IPR003609">
    <property type="entry name" value="Pan_app"/>
</dbReference>
<evidence type="ECO:0000256" key="10">
    <source>
        <dbReference type="ARBA" id="ARBA00022777"/>
    </source>
</evidence>
<evidence type="ECO:0000256" key="7">
    <source>
        <dbReference type="ARBA" id="ARBA00022729"/>
    </source>
</evidence>
<evidence type="ECO:0000259" key="24">
    <source>
        <dbReference type="PROSITE" id="PS50927"/>
    </source>
</evidence>
<evidence type="ECO:0000256" key="5">
    <source>
        <dbReference type="ARBA" id="ARBA00022679"/>
    </source>
</evidence>
<accession>A0A8T2TME9</accession>
<dbReference type="Pfam" id="PF00024">
    <property type="entry name" value="PAN_1"/>
    <property type="match status" value="1"/>
</dbReference>
<comment type="similarity">
    <text evidence="19">Belongs to the protein kinase superfamily. Ser/Thr protein kinase family.</text>
</comment>
<feature type="region of interest" description="Disordered" evidence="20">
    <location>
        <begin position="852"/>
        <end position="897"/>
    </location>
</feature>
<keyword evidence="14" id="KW-1015">Disulfide bond</keyword>
<dbReference type="FunFam" id="1.10.510.10:FF:000248">
    <property type="entry name" value="S-receptor-like kinase 5"/>
    <property type="match status" value="1"/>
</dbReference>
<evidence type="ECO:0000256" key="6">
    <source>
        <dbReference type="ARBA" id="ARBA00022692"/>
    </source>
</evidence>
<evidence type="ECO:0000256" key="1">
    <source>
        <dbReference type="ARBA" id="ARBA00004479"/>
    </source>
</evidence>
<evidence type="ECO:0000313" key="26">
    <source>
        <dbReference type="EMBL" id="KAH7424527.1"/>
    </source>
</evidence>
<evidence type="ECO:0000256" key="14">
    <source>
        <dbReference type="ARBA" id="ARBA00023157"/>
    </source>
</evidence>
<evidence type="ECO:0000256" key="11">
    <source>
        <dbReference type="ARBA" id="ARBA00022840"/>
    </source>
</evidence>
<dbReference type="InterPro" id="IPR024171">
    <property type="entry name" value="SRK-like_kinase"/>
</dbReference>
<keyword evidence="11 19" id="KW-0067">ATP-binding</keyword>
<feature type="signal peptide" evidence="22">
    <location>
        <begin position="1"/>
        <end position="19"/>
    </location>
</feature>
<proteinExistence type="inferred from homology"/>
<evidence type="ECO:0000256" key="21">
    <source>
        <dbReference type="SAM" id="Phobius"/>
    </source>
</evidence>
<keyword evidence="8" id="KW-0430">Lectin</keyword>
<dbReference type="AlphaFoldDB" id="A0A8T2TME9"/>
<dbReference type="Pfam" id="PF07714">
    <property type="entry name" value="PK_Tyr_Ser-Thr"/>
    <property type="match status" value="1"/>
</dbReference>
<evidence type="ECO:0000259" key="25">
    <source>
        <dbReference type="PROSITE" id="PS50948"/>
    </source>
</evidence>
<dbReference type="SUPFAM" id="SSF56112">
    <property type="entry name" value="Protein kinase-like (PK-like)"/>
    <property type="match status" value="1"/>
</dbReference>
<keyword evidence="13 21" id="KW-0472">Membrane</keyword>